<sequence length="168" mass="17597">MTLHMALRVTLAAATCLALTACGSGRSTTGAGVDSPPASSFESQNRDTAGFTSAGGSTIWDIFGPSTIDQTVNVNRYLWAASLEVLSFLPVTTVDPFTGVIITDYGTPPGGGRSYRATVHIKDPALDARSLKLALQTRGGPVSAATTRAVEDAILSRARQLRVQDSRI</sequence>
<feature type="region of interest" description="Disordered" evidence="1">
    <location>
        <begin position="28"/>
        <end position="47"/>
    </location>
</feature>
<gene>
    <name evidence="3" type="ORF">JF290_15250</name>
</gene>
<feature type="signal peptide" evidence="2">
    <location>
        <begin position="1"/>
        <end position="20"/>
    </location>
</feature>
<dbReference type="InterPro" id="IPR021959">
    <property type="entry name" value="DUF3576"/>
</dbReference>
<keyword evidence="2" id="KW-0732">Signal</keyword>
<name>A0A8J7LSI1_9RHOB</name>
<dbReference type="Pfam" id="PF12100">
    <property type="entry name" value="DUF3576"/>
    <property type="match status" value="1"/>
</dbReference>
<feature type="compositionally biased region" description="Polar residues" evidence="1">
    <location>
        <begin position="37"/>
        <end position="47"/>
    </location>
</feature>
<dbReference type="AlphaFoldDB" id="A0A8J7LSI1"/>
<feature type="chain" id="PRO_5035287976" evidence="2">
    <location>
        <begin position="21"/>
        <end position="168"/>
    </location>
</feature>
<reference evidence="3" key="1">
    <citation type="submission" date="2020-12" db="EMBL/GenBank/DDBJ databases">
        <title>Sedimentitalea sp. nov., isolated from sand in Incheon.</title>
        <authorList>
            <person name="Kim W."/>
        </authorList>
    </citation>
    <scope>NUCLEOTIDE SEQUENCE</scope>
    <source>
        <strain evidence="3">CAU 1593</strain>
    </source>
</reference>
<evidence type="ECO:0000313" key="4">
    <source>
        <dbReference type="Proteomes" id="UP000619079"/>
    </source>
</evidence>
<evidence type="ECO:0000256" key="2">
    <source>
        <dbReference type="SAM" id="SignalP"/>
    </source>
</evidence>
<organism evidence="3 4">
    <name type="scientific">Sedimentitalea arenosa</name>
    <dbReference type="NCBI Taxonomy" id="2798803"/>
    <lineage>
        <taxon>Bacteria</taxon>
        <taxon>Pseudomonadati</taxon>
        <taxon>Pseudomonadota</taxon>
        <taxon>Alphaproteobacteria</taxon>
        <taxon>Rhodobacterales</taxon>
        <taxon>Paracoccaceae</taxon>
        <taxon>Sedimentitalea</taxon>
    </lineage>
</organism>
<dbReference type="RefSeq" id="WP_199025752.1">
    <property type="nucleotide sequence ID" value="NZ_JAELVR010000010.1"/>
</dbReference>
<accession>A0A8J7LSI1</accession>
<comment type="caution">
    <text evidence="3">The sequence shown here is derived from an EMBL/GenBank/DDBJ whole genome shotgun (WGS) entry which is preliminary data.</text>
</comment>
<evidence type="ECO:0000256" key="1">
    <source>
        <dbReference type="SAM" id="MobiDB-lite"/>
    </source>
</evidence>
<protein>
    <submittedName>
        <fullName evidence="3">DUF3576 domain-containing protein</fullName>
    </submittedName>
</protein>
<proteinExistence type="predicted"/>
<keyword evidence="4" id="KW-1185">Reference proteome</keyword>
<evidence type="ECO:0000313" key="3">
    <source>
        <dbReference type="EMBL" id="MBJ6372883.1"/>
    </source>
</evidence>
<dbReference type="Proteomes" id="UP000619079">
    <property type="component" value="Unassembled WGS sequence"/>
</dbReference>
<dbReference type="EMBL" id="JAELVR010000010">
    <property type="protein sequence ID" value="MBJ6372883.1"/>
    <property type="molecule type" value="Genomic_DNA"/>
</dbReference>